<dbReference type="GO" id="GO:0042773">
    <property type="term" value="P:ATP synthesis coupled electron transport"/>
    <property type="evidence" value="ECO:0007669"/>
    <property type="project" value="InterPro"/>
</dbReference>
<evidence type="ECO:0000313" key="9">
    <source>
        <dbReference type="EMBL" id="QHQ73228.1"/>
    </source>
</evidence>
<dbReference type="InterPro" id="IPR001750">
    <property type="entry name" value="ND/Mrp_TM"/>
</dbReference>
<feature type="transmembrane region" description="Helical" evidence="7">
    <location>
        <begin position="59"/>
        <end position="84"/>
    </location>
</feature>
<keyword evidence="9" id="KW-0496">Mitochondrion</keyword>
<keyword evidence="2 7" id="KW-0812">Transmembrane</keyword>
<comment type="subcellular location">
    <subcellularLocation>
        <location evidence="1">Membrane</location>
        <topology evidence="1">Multi-pass membrane protein</topology>
    </subcellularLocation>
</comment>
<accession>A0A6B9VWS5</accession>
<evidence type="ECO:0000256" key="1">
    <source>
        <dbReference type="ARBA" id="ARBA00004141"/>
    </source>
</evidence>
<keyword evidence="3" id="KW-1278">Translocase</keyword>
<evidence type="ECO:0000256" key="4">
    <source>
        <dbReference type="ARBA" id="ARBA00022989"/>
    </source>
</evidence>
<name>A0A6B9VWS5_9CHLO</name>
<organism evidence="9">
    <name type="scientific">Caulerpa ashmeadii</name>
    <dbReference type="NCBI Taxonomy" id="177078"/>
    <lineage>
        <taxon>Eukaryota</taxon>
        <taxon>Viridiplantae</taxon>
        <taxon>Chlorophyta</taxon>
        <taxon>core chlorophytes</taxon>
        <taxon>Ulvophyceae</taxon>
        <taxon>TCBD clade</taxon>
        <taxon>Bryopsidales</taxon>
        <taxon>Halimedineae</taxon>
        <taxon>Caulerpaceae</taxon>
        <taxon>Caulerpa</taxon>
    </lineage>
</organism>
<feature type="transmembrane region" description="Helical" evidence="7">
    <location>
        <begin position="104"/>
        <end position="122"/>
    </location>
</feature>
<dbReference type="Pfam" id="PF00361">
    <property type="entry name" value="Proton_antipo_M"/>
    <property type="match status" value="1"/>
</dbReference>
<dbReference type="PANTHER" id="PTHR22773">
    <property type="entry name" value="NADH DEHYDROGENASE"/>
    <property type="match status" value="1"/>
</dbReference>
<evidence type="ECO:0000259" key="8">
    <source>
        <dbReference type="Pfam" id="PF00361"/>
    </source>
</evidence>
<evidence type="ECO:0000256" key="3">
    <source>
        <dbReference type="ARBA" id="ARBA00022967"/>
    </source>
</evidence>
<sequence>MIDFFENDWNCLLPELFCVVTSVALVLFGAAYGMYVTGNAGDQMVGTLRVRLRESQAQPGLLSSGALGALILVYVCGLILHRPITQGSCCASGFVLDSLSSQCQLILVGAAFFSLFLSMNYMRQQALNGFECVCLMLFSTCGGMFLICSADLMSLFFSLEIQSVCFYVLAATARNSEFSTEAGLKYLVLGAFSSGVLLFGCSLLYGFCGTTSLYELANLTAIPWGDTITAPGGRLGCGVGLVFILFGVLFKLGAAPFHNWVPDVYDGAPIGITTFFAAVPKVAIMAFLLRVSTQLSQMWPQMLTSILACCCLLSLFLGAIGALGQRKLKRLFAYGAIAHVGYLLMALCSASPEGVQWMFFYLTLYALQVLCGFGLLMCPGRREWVFSYQGTCYLSELSTIMKTNPVLAMSFTITLFSMAGIPPLAGFLAKYFILLSAFNAKLYLLGFIGALLTVISCVEIRAQRSVNLLGT</sequence>
<protein>
    <submittedName>
        <fullName evidence="9">NADH dehydrogenase subunit 2</fullName>
    </submittedName>
</protein>
<feature type="transmembrane region" description="Helical" evidence="7">
    <location>
        <begin position="431"/>
        <end position="455"/>
    </location>
</feature>
<feature type="transmembrane region" description="Helical" evidence="7">
    <location>
        <begin position="129"/>
        <end position="147"/>
    </location>
</feature>
<dbReference type="GO" id="GO:0008137">
    <property type="term" value="F:NADH dehydrogenase (ubiquinone) activity"/>
    <property type="evidence" value="ECO:0007669"/>
    <property type="project" value="InterPro"/>
</dbReference>
<dbReference type="AlphaFoldDB" id="A0A6B9VWS5"/>
<feature type="transmembrane region" description="Helical" evidence="7">
    <location>
        <begin position="264"/>
        <end position="289"/>
    </location>
</feature>
<evidence type="ECO:0000256" key="7">
    <source>
        <dbReference type="SAM" id="Phobius"/>
    </source>
</evidence>
<dbReference type="GO" id="GO:0016020">
    <property type="term" value="C:membrane"/>
    <property type="evidence" value="ECO:0007669"/>
    <property type="project" value="UniProtKB-SubCell"/>
</dbReference>
<evidence type="ECO:0000256" key="5">
    <source>
        <dbReference type="ARBA" id="ARBA00023027"/>
    </source>
</evidence>
<keyword evidence="6 7" id="KW-0472">Membrane</keyword>
<dbReference type="EMBL" id="MH745227">
    <property type="protein sequence ID" value="QHQ73228.1"/>
    <property type="molecule type" value="Genomic_DNA"/>
</dbReference>
<reference evidence="9" key="1">
    <citation type="journal article" date="2019" name="BMC Genomics">
        <title>Promising prospects of nanopore sequencing for algal hologenomics and structural variation discovery.</title>
        <authorList>
            <person name="Sauvage T."/>
            <person name="Schmidt W.E."/>
            <person name="Yoon H.S."/>
            <person name="Paul V.J."/>
            <person name="Fredericq S."/>
        </authorList>
    </citation>
    <scope>NUCLEOTIDE SEQUENCE</scope>
</reference>
<feature type="transmembrane region" description="Helical" evidence="7">
    <location>
        <begin position="358"/>
        <end position="378"/>
    </location>
</feature>
<feature type="transmembrane region" description="Helical" evidence="7">
    <location>
        <begin position="12"/>
        <end position="38"/>
    </location>
</feature>
<feature type="transmembrane region" description="Helical" evidence="7">
    <location>
        <begin position="233"/>
        <end position="252"/>
    </location>
</feature>
<geneLocation type="mitochondrion" evidence="9"/>
<evidence type="ECO:0000256" key="2">
    <source>
        <dbReference type="ARBA" id="ARBA00022692"/>
    </source>
</evidence>
<feature type="domain" description="NADH:quinone oxidoreductase/Mrp antiporter transmembrane" evidence="8">
    <location>
        <begin position="149"/>
        <end position="456"/>
    </location>
</feature>
<feature type="transmembrane region" description="Helical" evidence="7">
    <location>
        <begin position="301"/>
        <end position="324"/>
    </location>
</feature>
<gene>
    <name evidence="9" type="primary">nd2</name>
</gene>
<feature type="transmembrane region" description="Helical" evidence="7">
    <location>
        <begin position="186"/>
        <end position="207"/>
    </location>
</feature>
<feature type="transmembrane region" description="Helical" evidence="7">
    <location>
        <begin position="406"/>
        <end position="425"/>
    </location>
</feature>
<dbReference type="NCBIfam" id="TIGR01770">
    <property type="entry name" value="NDH_I_N"/>
    <property type="match status" value="1"/>
</dbReference>
<keyword evidence="4 7" id="KW-1133">Transmembrane helix</keyword>
<proteinExistence type="inferred from homology"/>
<evidence type="ECO:0000256" key="6">
    <source>
        <dbReference type="ARBA" id="ARBA00023136"/>
    </source>
</evidence>
<dbReference type="InterPro" id="IPR010096">
    <property type="entry name" value="NADH-Q_OxRdtase_suN/2"/>
</dbReference>
<dbReference type="RefSeq" id="YP_009725940.1">
    <property type="nucleotide sequence ID" value="NC_045849.1"/>
</dbReference>
<dbReference type="HAMAP" id="MF_00445">
    <property type="entry name" value="NDH1_NuoN_1"/>
    <property type="match status" value="1"/>
</dbReference>
<dbReference type="GeneID" id="44139461"/>
<keyword evidence="5" id="KW-0520">NAD</keyword>